<dbReference type="AlphaFoldDB" id="A0A6N0HU59"/>
<gene>
    <name evidence="2" type="ORF">HUE57_04895</name>
</gene>
<dbReference type="KEGG" id="rev:HUE57_04895"/>
<proteinExistence type="predicted"/>
<keyword evidence="3" id="KW-1185">Reference proteome</keyword>
<organism evidence="2 3">
    <name type="scientific">Candidatus Reidiella endopervernicosa</name>
    <dbReference type="NCBI Taxonomy" id="2738883"/>
    <lineage>
        <taxon>Bacteria</taxon>
        <taxon>Pseudomonadati</taxon>
        <taxon>Pseudomonadota</taxon>
        <taxon>Gammaproteobacteria</taxon>
        <taxon>Candidatus Reidiella</taxon>
    </lineage>
</organism>
<dbReference type="EMBL" id="CP054491">
    <property type="protein sequence ID" value="QKQ25701.1"/>
    <property type="molecule type" value="Genomic_DNA"/>
</dbReference>
<protein>
    <submittedName>
        <fullName evidence="2">Uncharacterized protein</fullName>
    </submittedName>
</protein>
<sequence>MVAGSSEASREHSPTTSESDNGDFRQLGHQTRPYRGTVSADDSRADAPMGMGGHRQRELGSET</sequence>
<accession>A0A6N0HU59</accession>
<reference evidence="2 3" key="1">
    <citation type="submission" date="2020-05" db="EMBL/GenBank/DDBJ databases">
        <title>Horizontal transmission and recombination maintain forever young bacterial symbiont genomes.</title>
        <authorList>
            <person name="Russell S.L."/>
            <person name="Pepper-Tunick E."/>
            <person name="Svedberg J."/>
            <person name="Byrne A."/>
            <person name="Ruelas Castillo J."/>
            <person name="Vollmers C."/>
            <person name="Beinart R.A."/>
            <person name="Corbett-Detig R."/>
        </authorList>
    </citation>
    <scope>NUCLEOTIDE SEQUENCE [LARGE SCALE GENOMIC DNA]</scope>
    <source>
        <strain evidence="2">Santa_Monica_outfall</strain>
    </source>
</reference>
<feature type="region of interest" description="Disordered" evidence="1">
    <location>
        <begin position="1"/>
        <end position="63"/>
    </location>
</feature>
<evidence type="ECO:0000313" key="2">
    <source>
        <dbReference type="EMBL" id="QKQ25701.1"/>
    </source>
</evidence>
<dbReference type="Proteomes" id="UP000509658">
    <property type="component" value="Chromosome"/>
</dbReference>
<name>A0A6N0HU59_9GAMM</name>
<evidence type="ECO:0000313" key="3">
    <source>
        <dbReference type="Proteomes" id="UP000509658"/>
    </source>
</evidence>
<evidence type="ECO:0000256" key="1">
    <source>
        <dbReference type="SAM" id="MobiDB-lite"/>
    </source>
</evidence>